<reference evidence="3" key="1">
    <citation type="submission" date="2018-05" db="EMBL/GenBank/DDBJ databases">
        <title>Draft genome sequence of Stemphylium lycopersici strain CIDEFI 213.</title>
        <authorList>
            <person name="Medina R."/>
            <person name="Franco M.E.E."/>
            <person name="Lucentini C.G."/>
            <person name="Saparrat M.C.N."/>
            <person name="Balatti P.A."/>
        </authorList>
    </citation>
    <scope>NUCLEOTIDE SEQUENCE [LARGE SCALE GENOMIC DNA]</scope>
    <source>
        <strain evidence="3">CIDEFI 213</strain>
    </source>
</reference>
<dbReference type="EMBL" id="QGDH01000037">
    <property type="protein sequence ID" value="RAR13329.1"/>
    <property type="molecule type" value="Genomic_DNA"/>
</dbReference>
<dbReference type="Proteomes" id="UP000249619">
    <property type="component" value="Unassembled WGS sequence"/>
</dbReference>
<feature type="region of interest" description="Disordered" evidence="1">
    <location>
        <begin position="112"/>
        <end position="163"/>
    </location>
</feature>
<accession>A0A364N7P4</accession>
<comment type="caution">
    <text evidence="2">The sequence shown here is derived from an EMBL/GenBank/DDBJ whole genome shotgun (WGS) entry which is preliminary data.</text>
</comment>
<gene>
    <name evidence="2" type="ORF">DDE83_003328</name>
</gene>
<feature type="region of interest" description="Disordered" evidence="1">
    <location>
        <begin position="182"/>
        <end position="202"/>
    </location>
</feature>
<feature type="compositionally biased region" description="Polar residues" evidence="1">
    <location>
        <begin position="141"/>
        <end position="151"/>
    </location>
</feature>
<protein>
    <submittedName>
        <fullName evidence="2">Uncharacterized protein</fullName>
    </submittedName>
</protein>
<dbReference type="AlphaFoldDB" id="A0A364N7P4"/>
<proteinExistence type="predicted"/>
<evidence type="ECO:0000313" key="2">
    <source>
        <dbReference type="EMBL" id="RAR13329.1"/>
    </source>
</evidence>
<sequence length="463" mass="51330">MVAQRRYSVTGQTPPDDAEALKARSPKLQPLDTSVQTPPCGYCDGGAELGANTEDSGAGRRRGRKMGPNGTIVRTSSKRSATQLPSPSSPSHQLLPKIPRYRLEHDEDMQADVYSGSDSDSDGTDVLGDGSELEDDHGIASQATSVPSTPEYSHECGALTPPDATRLEGLQLYAEERPDDEHMDDYALSPSHSRNNSLNRTQFDGSSELQVDWAAHIALHQVKPNTTYIEDIHQTSTEITHTLPVHVTDDPLTFITLPPEIRHQIYRNCENLVVDKPLVYCISTFNGEMQHPLASVSRLVRSEALAIFYSYNLWVIKVEFRMMYEAFQDWIIRLGDGAGLLRLISFSVRGSLFKPKKSHTQSVMIHGHLVQLAPGIIGPAGTREELYCPPDGDASFKIDLSEKHTGGRVQLVRNDGTREAGERARQHLSKMVEGLWEKRRAGTLNGQDWITMVDNFISFIGGW</sequence>
<feature type="compositionally biased region" description="Polar residues" evidence="1">
    <location>
        <begin position="190"/>
        <end position="202"/>
    </location>
</feature>
<feature type="region of interest" description="Disordered" evidence="1">
    <location>
        <begin position="1"/>
        <end position="96"/>
    </location>
</feature>
<evidence type="ECO:0000256" key="1">
    <source>
        <dbReference type="SAM" id="MobiDB-lite"/>
    </source>
</evidence>
<name>A0A364N7P4_STELY</name>
<organism evidence="2 3">
    <name type="scientific">Stemphylium lycopersici</name>
    <name type="common">Tomato gray leaf spot disease fungus</name>
    <name type="synonym">Thyrospora lycopersici</name>
    <dbReference type="NCBI Taxonomy" id="183478"/>
    <lineage>
        <taxon>Eukaryota</taxon>
        <taxon>Fungi</taxon>
        <taxon>Dikarya</taxon>
        <taxon>Ascomycota</taxon>
        <taxon>Pezizomycotina</taxon>
        <taxon>Dothideomycetes</taxon>
        <taxon>Pleosporomycetidae</taxon>
        <taxon>Pleosporales</taxon>
        <taxon>Pleosporineae</taxon>
        <taxon>Pleosporaceae</taxon>
        <taxon>Stemphylium</taxon>
    </lineage>
</organism>
<feature type="compositionally biased region" description="Polar residues" evidence="1">
    <location>
        <begin position="72"/>
        <end position="82"/>
    </location>
</feature>
<feature type="compositionally biased region" description="Low complexity" evidence="1">
    <location>
        <begin position="83"/>
        <end position="96"/>
    </location>
</feature>
<evidence type="ECO:0000313" key="3">
    <source>
        <dbReference type="Proteomes" id="UP000249619"/>
    </source>
</evidence>
<keyword evidence="3" id="KW-1185">Reference proteome</keyword>